<name>A0A482VGL9_ASBVE</name>
<keyword evidence="13" id="KW-1185">Reference proteome</keyword>
<keyword evidence="7" id="KW-0406">Ion transport</keyword>
<evidence type="ECO:0000259" key="11">
    <source>
        <dbReference type="PROSITE" id="PS50042"/>
    </source>
</evidence>
<evidence type="ECO:0000256" key="4">
    <source>
        <dbReference type="ARBA" id="ARBA00022692"/>
    </source>
</evidence>
<evidence type="ECO:0000313" key="13">
    <source>
        <dbReference type="Proteomes" id="UP000292052"/>
    </source>
</evidence>
<accession>A0A482VGL9</accession>
<dbReference type="GO" id="GO:0098719">
    <property type="term" value="P:sodium ion import across plasma membrane"/>
    <property type="evidence" value="ECO:0007669"/>
    <property type="project" value="TreeGrafter"/>
</dbReference>
<dbReference type="PANTHER" id="PTHR10110:SF86">
    <property type="entry name" value="SODIUM_HYDROGEN EXCHANGER 7"/>
    <property type="match status" value="1"/>
</dbReference>
<keyword evidence="9" id="KW-0739">Sodium transport</keyword>
<dbReference type="GO" id="GO:0015386">
    <property type="term" value="F:potassium:proton antiporter activity"/>
    <property type="evidence" value="ECO:0007669"/>
    <property type="project" value="TreeGrafter"/>
</dbReference>
<dbReference type="Pfam" id="PF00999">
    <property type="entry name" value="Na_H_Exchanger"/>
    <property type="match status" value="1"/>
</dbReference>
<feature type="transmembrane region" description="Helical" evidence="10">
    <location>
        <begin position="7"/>
        <end position="25"/>
    </location>
</feature>
<dbReference type="InterPro" id="IPR005821">
    <property type="entry name" value="Ion_trans_dom"/>
</dbReference>
<dbReference type="InterPro" id="IPR018422">
    <property type="entry name" value="Cation/H_exchanger_CPA1"/>
</dbReference>
<dbReference type="PANTHER" id="PTHR10110">
    <property type="entry name" value="SODIUM/HYDROGEN EXCHANGER"/>
    <property type="match status" value="1"/>
</dbReference>
<dbReference type="InterPro" id="IPR014710">
    <property type="entry name" value="RmlC-like_jellyroll"/>
</dbReference>
<evidence type="ECO:0000256" key="1">
    <source>
        <dbReference type="ARBA" id="ARBA00004651"/>
    </source>
</evidence>
<dbReference type="Proteomes" id="UP000292052">
    <property type="component" value="Unassembled WGS sequence"/>
</dbReference>
<feature type="transmembrane region" description="Helical" evidence="10">
    <location>
        <begin position="258"/>
        <end position="279"/>
    </location>
</feature>
<organism evidence="12 13">
    <name type="scientific">Asbolus verrucosus</name>
    <name type="common">Desert ironclad beetle</name>
    <dbReference type="NCBI Taxonomy" id="1661398"/>
    <lineage>
        <taxon>Eukaryota</taxon>
        <taxon>Metazoa</taxon>
        <taxon>Ecdysozoa</taxon>
        <taxon>Arthropoda</taxon>
        <taxon>Hexapoda</taxon>
        <taxon>Insecta</taxon>
        <taxon>Pterygota</taxon>
        <taxon>Neoptera</taxon>
        <taxon>Endopterygota</taxon>
        <taxon>Coleoptera</taxon>
        <taxon>Polyphaga</taxon>
        <taxon>Cucujiformia</taxon>
        <taxon>Tenebrionidae</taxon>
        <taxon>Pimeliinae</taxon>
        <taxon>Asbolus</taxon>
    </lineage>
</organism>
<dbReference type="SUPFAM" id="SSF51206">
    <property type="entry name" value="cAMP-binding domain-like"/>
    <property type="match status" value="1"/>
</dbReference>
<evidence type="ECO:0000256" key="9">
    <source>
        <dbReference type="ARBA" id="ARBA00023201"/>
    </source>
</evidence>
<keyword evidence="2" id="KW-0813">Transport</keyword>
<dbReference type="OrthoDB" id="441412at2759"/>
<dbReference type="GO" id="GO:0005886">
    <property type="term" value="C:plasma membrane"/>
    <property type="evidence" value="ECO:0007669"/>
    <property type="project" value="UniProtKB-SubCell"/>
</dbReference>
<feature type="transmembrane region" description="Helical" evidence="10">
    <location>
        <begin position="71"/>
        <end position="90"/>
    </location>
</feature>
<dbReference type="GO" id="GO:0015385">
    <property type="term" value="F:sodium:proton antiporter activity"/>
    <property type="evidence" value="ECO:0007669"/>
    <property type="project" value="InterPro"/>
</dbReference>
<feature type="non-terminal residue" evidence="12">
    <location>
        <position position="1093"/>
    </location>
</feature>
<feature type="transmembrane region" description="Helical" evidence="10">
    <location>
        <begin position="96"/>
        <end position="114"/>
    </location>
</feature>
<evidence type="ECO:0000256" key="10">
    <source>
        <dbReference type="SAM" id="Phobius"/>
    </source>
</evidence>
<dbReference type="GO" id="GO:0005216">
    <property type="term" value="F:monoatomic ion channel activity"/>
    <property type="evidence" value="ECO:0007669"/>
    <property type="project" value="InterPro"/>
</dbReference>
<keyword evidence="3" id="KW-1003">Cell membrane</keyword>
<keyword evidence="5 10" id="KW-1133">Transmembrane helix</keyword>
<feature type="domain" description="Cyclic nucleotide-binding" evidence="11">
    <location>
        <begin position="842"/>
        <end position="955"/>
    </location>
</feature>
<feature type="non-terminal residue" evidence="12">
    <location>
        <position position="1"/>
    </location>
</feature>
<comment type="caution">
    <text evidence="12">The sequence shown here is derived from an EMBL/GenBank/DDBJ whole genome shotgun (WGS) entry which is preliminary data.</text>
</comment>
<dbReference type="Gene3D" id="1.20.120.350">
    <property type="entry name" value="Voltage-gated potassium channels. Chain C"/>
    <property type="match status" value="1"/>
</dbReference>
<keyword evidence="6" id="KW-0915">Sodium</keyword>
<feature type="transmembrane region" description="Helical" evidence="10">
    <location>
        <begin position="45"/>
        <end position="64"/>
    </location>
</feature>
<reference evidence="12 13" key="1">
    <citation type="submission" date="2017-03" db="EMBL/GenBank/DDBJ databases">
        <title>Genome of the blue death feigning beetle - Asbolus verrucosus.</title>
        <authorList>
            <person name="Rider S.D."/>
        </authorList>
    </citation>
    <scope>NUCLEOTIDE SEQUENCE [LARGE SCALE GENOMIC DNA]</scope>
    <source>
        <strain evidence="12">Butters</strain>
        <tissue evidence="12">Head and leg muscle</tissue>
    </source>
</reference>
<dbReference type="EMBL" id="QDEB01103253">
    <property type="protein sequence ID" value="RZC27680.1"/>
    <property type="molecule type" value="Genomic_DNA"/>
</dbReference>
<evidence type="ECO:0000256" key="2">
    <source>
        <dbReference type="ARBA" id="ARBA00022448"/>
    </source>
</evidence>
<feature type="transmembrane region" description="Helical" evidence="10">
    <location>
        <begin position="160"/>
        <end position="180"/>
    </location>
</feature>
<feature type="transmembrane region" description="Helical" evidence="10">
    <location>
        <begin position="631"/>
        <end position="657"/>
    </location>
</feature>
<feature type="transmembrane region" description="Helical" evidence="10">
    <location>
        <begin position="549"/>
        <end position="567"/>
    </location>
</feature>
<feature type="transmembrane region" description="Helical" evidence="10">
    <location>
        <begin position="338"/>
        <end position="361"/>
    </location>
</feature>
<sequence length="1093" mass="125149">KFKIPVHYTLFAIIVGFLNGLMIYYRAVAHKYLSILKMNYLQLLYFYLPGVMFKTAFCLDTFIFQKSFLQILVVSVPVAILTGCTIGILIKLLILPHWTITLSIVFGMYCTPINSSYTERYLKRLAVHIKHTSSLLAGEATIAVINCYFVGYMVGLTTEWYNFILVVLRLIIIGVTVGYLSGLLGGFLIKKMSSDHLGVVVISFGFPFFVFGISEIYLGGSGAISVLILGVVMAKERSTLSAEADRLLGEFWTAIDKLLNMIICLTAGLYVGISCFFLQWKTSVYTLVIYFILGYGMNIKTMLICVCGGLKSPFSFMFPAMFADIMANHITPKDQLRFLFSSVTIYFLSFLVNGTFMPVLLNAMGVSQISMAKQINMNNCMKHIFAKREKVLWILKMDRYLSDANWSVVNQATIMKHPDRVGTQADDEFEDDDYFLGYRYTYCSDCKKDVAEEPTKKELQEMRKEAKLRVLKAKKMSYSRQYENGMVSKEGIRILIQAVELAMDTNEMSWFKRFVRKRVSELSRKKEEVCRPPRKYWRRVCYHILKSKVFTIFIFLITCFVVVVLLIDLIIQLKKKDYEINEKKKIDFFIIVEILSIIVYCFEFVVKIMAFSHTYICKDGFATYFKSCWNILDFLMLLIFVIDIIFEFTEHLLLGLIDSKTIWYLHRYLDGLRICRVFKLLEMCKLLYPKLIKHLDLSVDSNMAFTYELGKAYASGEEEVVKLIPQIVDHEKIQDELKQRMESDRVMITKLLGVVQKERPWIAITVKTKQAIRTIINSMKEAVLHLKATGWTDNYEQQKLMKSINDLYKCANSIKAVQPSAPKVIFKEVSWMAGDEAVFDFLFENVTVKKFEPGDVVFGEGKVADGIYIVVTGLFLLTYTPDMNILKSLKEYGILPIVDYISGMQYVENVSEYIVSGNCIGELSTLTGRAYNCTITADAHSQVYVLSHGIIKRAMELSPDFISGLECRIWKAVSVRIAIPVLMAVPTYQSCSLDQIKYALERAFMPNLINFKIFAVTDMIQDILLIEGVARDFHTRELFTAPCYIPRTVQKLILPASSLINVPINIETKLLIIPEIGVDEFDVMLLAEETCEM</sequence>
<evidence type="ECO:0000256" key="7">
    <source>
        <dbReference type="ARBA" id="ARBA00023065"/>
    </source>
</evidence>
<dbReference type="InterPro" id="IPR018490">
    <property type="entry name" value="cNMP-bd_dom_sf"/>
</dbReference>
<feature type="transmembrane region" description="Helical" evidence="10">
    <location>
        <begin position="588"/>
        <end position="611"/>
    </location>
</feature>
<evidence type="ECO:0000256" key="6">
    <source>
        <dbReference type="ARBA" id="ARBA00023053"/>
    </source>
</evidence>
<keyword evidence="8 10" id="KW-0472">Membrane</keyword>
<comment type="subcellular location">
    <subcellularLocation>
        <location evidence="1">Cell membrane</location>
        <topology evidence="1">Multi-pass membrane protein</topology>
    </subcellularLocation>
</comment>
<evidence type="ECO:0000256" key="3">
    <source>
        <dbReference type="ARBA" id="ARBA00022475"/>
    </source>
</evidence>
<keyword evidence="4 10" id="KW-0812">Transmembrane</keyword>
<dbReference type="Gene3D" id="2.60.120.10">
    <property type="entry name" value="Jelly Rolls"/>
    <property type="match status" value="1"/>
</dbReference>
<evidence type="ECO:0000313" key="12">
    <source>
        <dbReference type="EMBL" id="RZC27680.1"/>
    </source>
</evidence>
<feature type="transmembrane region" description="Helical" evidence="10">
    <location>
        <begin position="192"/>
        <end position="210"/>
    </location>
</feature>
<dbReference type="CDD" id="cd00038">
    <property type="entry name" value="CAP_ED"/>
    <property type="match status" value="1"/>
</dbReference>
<dbReference type="GO" id="GO:0051453">
    <property type="term" value="P:regulation of intracellular pH"/>
    <property type="evidence" value="ECO:0007669"/>
    <property type="project" value="TreeGrafter"/>
</dbReference>
<dbReference type="Pfam" id="PF00520">
    <property type="entry name" value="Ion_trans"/>
    <property type="match status" value="1"/>
</dbReference>
<dbReference type="InterPro" id="IPR000595">
    <property type="entry name" value="cNMP-bd_dom"/>
</dbReference>
<dbReference type="AlphaFoldDB" id="A0A482VGL9"/>
<gene>
    <name evidence="12" type="ORF">BDFB_006601</name>
</gene>
<dbReference type="InterPro" id="IPR027359">
    <property type="entry name" value="Volt_channel_dom_sf"/>
</dbReference>
<proteinExistence type="predicted"/>
<dbReference type="InterPro" id="IPR006153">
    <property type="entry name" value="Cation/H_exchanger_TM"/>
</dbReference>
<feature type="transmembrane region" description="Helical" evidence="10">
    <location>
        <begin position="285"/>
        <end position="310"/>
    </location>
</feature>
<dbReference type="PROSITE" id="PS50042">
    <property type="entry name" value="CNMP_BINDING_3"/>
    <property type="match status" value="1"/>
</dbReference>
<protein>
    <submittedName>
        <fullName evidence="12">cNMP binding, Na H Exchanger, and/or Ion trans domain containing protein</fullName>
    </submittedName>
</protein>
<evidence type="ECO:0000256" key="8">
    <source>
        <dbReference type="ARBA" id="ARBA00023136"/>
    </source>
</evidence>
<evidence type="ECO:0000256" key="5">
    <source>
        <dbReference type="ARBA" id="ARBA00022989"/>
    </source>
</evidence>
<feature type="transmembrane region" description="Helical" evidence="10">
    <location>
        <begin position="135"/>
        <end position="154"/>
    </location>
</feature>